<dbReference type="PROSITE" id="PS00108">
    <property type="entry name" value="PROTEIN_KINASE_ST"/>
    <property type="match status" value="1"/>
</dbReference>
<evidence type="ECO:0000256" key="3">
    <source>
        <dbReference type="PROSITE-ProRule" id="PRU10141"/>
    </source>
</evidence>
<reference evidence="6" key="1">
    <citation type="submission" date="2006-10" db="EMBL/GenBank/DDBJ databases">
        <authorList>
            <person name="Amadeo P."/>
            <person name="Zhao Q."/>
            <person name="Wortman J."/>
            <person name="Fraser-Liggett C."/>
            <person name="Carlton J."/>
        </authorList>
    </citation>
    <scope>NUCLEOTIDE SEQUENCE</scope>
    <source>
        <strain evidence="6">G3</strain>
    </source>
</reference>
<dbReference type="Pfam" id="PF00069">
    <property type="entry name" value="Pkinase"/>
    <property type="match status" value="1"/>
</dbReference>
<dbReference type="GO" id="GO:0004674">
    <property type="term" value="F:protein serine/threonine kinase activity"/>
    <property type="evidence" value="ECO:0000318"/>
    <property type="project" value="GO_Central"/>
</dbReference>
<dbReference type="InterPro" id="IPR017441">
    <property type="entry name" value="Protein_kinase_ATP_BS"/>
</dbReference>
<evidence type="ECO:0000313" key="6">
    <source>
        <dbReference type="EMBL" id="EAX88952.1"/>
    </source>
</evidence>
<dbReference type="InterPro" id="IPR008271">
    <property type="entry name" value="Ser/Thr_kinase_AS"/>
</dbReference>
<dbReference type="GO" id="GO:0051726">
    <property type="term" value="P:regulation of cell cycle"/>
    <property type="evidence" value="ECO:0000318"/>
    <property type="project" value="GO_Central"/>
</dbReference>
<dbReference type="KEGG" id="tva:4746615"/>
<feature type="domain" description="Protein kinase" evidence="5">
    <location>
        <begin position="19"/>
        <end position="277"/>
    </location>
</feature>
<dbReference type="InterPro" id="IPR011009">
    <property type="entry name" value="Kinase-like_dom_sf"/>
</dbReference>
<organism evidence="6 7">
    <name type="scientific">Trichomonas vaginalis (strain ATCC PRA-98 / G3)</name>
    <dbReference type="NCBI Taxonomy" id="412133"/>
    <lineage>
        <taxon>Eukaryota</taxon>
        <taxon>Metamonada</taxon>
        <taxon>Parabasalia</taxon>
        <taxon>Trichomonadida</taxon>
        <taxon>Trichomonadidae</taxon>
        <taxon>Trichomonas</taxon>
    </lineage>
</organism>
<keyword evidence="4" id="KW-0723">Serine/threonine-protein kinase</keyword>
<dbReference type="FunFam" id="1.10.510.10:FF:000578">
    <property type="entry name" value="CAMK family protein kinase"/>
    <property type="match status" value="1"/>
</dbReference>
<sequence length="327" mass="37196">MKSNQKNIQIRVPPVIGKYNVVENIGKGDFAQVVLAIDPKTNEKVAIKIVNREAIVQRNILLYLENELRLTCRFNHPSIVKVLDVIYEPDIIMIIMEYYPQGDLQTVISRGVHFSVEDQLRISQQILEGLKYLHKRGVCHRDIKPENILFDDEMNPKIIDFGFSKENSAMMHTFCGTPFFIAPEIVTQNQYDGTKADVWAFGVTAHILACGKLPWVTDNGMQLIKDMQEGKLEINIEPMGIMGSMIRNALIVDPQERLSSDQLLSLINESKRTHISISNMTLNSKKNSAPVLPHIITKHHTSSGSMAKILTSDRFLTRMQFNVKRKI</sequence>
<proteinExistence type="inferred from homology"/>
<dbReference type="EMBL" id="DS114249">
    <property type="protein sequence ID" value="EAX88952.1"/>
    <property type="molecule type" value="Genomic_DNA"/>
</dbReference>
<dbReference type="InParanoid" id="A2G1L3"/>
<dbReference type="PANTHER" id="PTHR24346:SF30">
    <property type="entry name" value="MATERNAL EMBRYONIC LEUCINE ZIPPER KINASE"/>
    <property type="match status" value="1"/>
</dbReference>
<dbReference type="PANTHER" id="PTHR24346">
    <property type="entry name" value="MAP/MICROTUBULE AFFINITY-REGULATING KINASE"/>
    <property type="match status" value="1"/>
</dbReference>
<dbReference type="Proteomes" id="UP000001542">
    <property type="component" value="Unassembled WGS sequence"/>
</dbReference>
<dbReference type="AlphaFoldDB" id="A2G1L3"/>
<evidence type="ECO:0000256" key="2">
    <source>
        <dbReference type="ARBA" id="ARBA00022840"/>
    </source>
</evidence>
<dbReference type="SMART" id="SM00220">
    <property type="entry name" value="S_TKc"/>
    <property type="match status" value="1"/>
</dbReference>
<evidence type="ECO:0000259" key="5">
    <source>
        <dbReference type="PROSITE" id="PS50011"/>
    </source>
</evidence>
<accession>A2G1L3</accession>
<dbReference type="PROSITE" id="PS50011">
    <property type="entry name" value="PROTEIN_KINASE_DOM"/>
    <property type="match status" value="1"/>
</dbReference>
<dbReference type="GO" id="GO:0005524">
    <property type="term" value="F:ATP binding"/>
    <property type="evidence" value="ECO:0007669"/>
    <property type="project" value="UniProtKB-UniRule"/>
</dbReference>
<name>A2G1L3_TRIV3</name>
<comment type="similarity">
    <text evidence="4">Belongs to the protein kinase superfamily.</text>
</comment>
<reference evidence="6" key="2">
    <citation type="journal article" date="2007" name="Science">
        <title>Draft genome sequence of the sexually transmitted pathogen Trichomonas vaginalis.</title>
        <authorList>
            <person name="Carlton J.M."/>
            <person name="Hirt R.P."/>
            <person name="Silva J.C."/>
            <person name="Delcher A.L."/>
            <person name="Schatz M."/>
            <person name="Zhao Q."/>
            <person name="Wortman J.R."/>
            <person name="Bidwell S.L."/>
            <person name="Alsmark U.C.M."/>
            <person name="Besteiro S."/>
            <person name="Sicheritz-Ponten T."/>
            <person name="Noel C.J."/>
            <person name="Dacks J.B."/>
            <person name="Foster P.G."/>
            <person name="Simillion C."/>
            <person name="Van de Peer Y."/>
            <person name="Miranda-Saavedra D."/>
            <person name="Barton G.J."/>
            <person name="Westrop G.D."/>
            <person name="Mueller S."/>
            <person name="Dessi D."/>
            <person name="Fiori P.L."/>
            <person name="Ren Q."/>
            <person name="Paulsen I."/>
            <person name="Zhang H."/>
            <person name="Bastida-Corcuera F.D."/>
            <person name="Simoes-Barbosa A."/>
            <person name="Brown M.T."/>
            <person name="Hayes R.D."/>
            <person name="Mukherjee M."/>
            <person name="Okumura C.Y."/>
            <person name="Schneider R."/>
            <person name="Smith A.J."/>
            <person name="Vanacova S."/>
            <person name="Villalvazo M."/>
            <person name="Haas B.J."/>
            <person name="Pertea M."/>
            <person name="Feldblyum T.V."/>
            <person name="Utterback T.R."/>
            <person name="Shu C.L."/>
            <person name="Osoegawa K."/>
            <person name="de Jong P.J."/>
            <person name="Hrdy I."/>
            <person name="Horvathova L."/>
            <person name="Zubacova Z."/>
            <person name="Dolezal P."/>
            <person name="Malik S.B."/>
            <person name="Logsdon J.M. Jr."/>
            <person name="Henze K."/>
            <person name="Gupta A."/>
            <person name="Wang C.C."/>
            <person name="Dunne R.L."/>
            <person name="Upcroft J.A."/>
            <person name="Upcroft P."/>
            <person name="White O."/>
            <person name="Salzberg S.L."/>
            <person name="Tang P."/>
            <person name="Chiu C.-H."/>
            <person name="Lee Y.-S."/>
            <person name="Embley T.M."/>
            <person name="Coombs G.H."/>
            <person name="Mottram J.C."/>
            <person name="Tachezy J."/>
            <person name="Fraser-Liggett C.M."/>
            <person name="Johnson P.J."/>
        </authorList>
    </citation>
    <scope>NUCLEOTIDE SEQUENCE [LARGE SCALE GENOMIC DNA]</scope>
    <source>
        <strain evidence="6">G3</strain>
    </source>
</reference>
<dbReference type="SUPFAM" id="SSF56112">
    <property type="entry name" value="Protein kinase-like (PK-like)"/>
    <property type="match status" value="1"/>
</dbReference>
<dbReference type="VEuPathDB" id="TrichDB:TVAG_374380"/>
<dbReference type="eggNOG" id="KOG0583">
    <property type="taxonomic scope" value="Eukaryota"/>
</dbReference>
<protein>
    <submittedName>
        <fullName evidence="6">CAMK family protein kinase</fullName>
    </submittedName>
</protein>
<keyword evidence="6" id="KW-0808">Transferase</keyword>
<dbReference type="InterPro" id="IPR000719">
    <property type="entry name" value="Prot_kinase_dom"/>
</dbReference>
<keyword evidence="1 3" id="KW-0547">Nucleotide-binding</keyword>
<dbReference type="RefSeq" id="XP_001301882.1">
    <property type="nucleotide sequence ID" value="XM_001301881.1"/>
</dbReference>
<dbReference type="OMA" id="KSERAQF"/>
<dbReference type="PROSITE" id="PS00107">
    <property type="entry name" value="PROTEIN_KINASE_ATP"/>
    <property type="match status" value="1"/>
</dbReference>
<evidence type="ECO:0000256" key="4">
    <source>
        <dbReference type="RuleBase" id="RU000304"/>
    </source>
</evidence>
<evidence type="ECO:0000313" key="7">
    <source>
        <dbReference type="Proteomes" id="UP000001542"/>
    </source>
</evidence>
<dbReference type="VEuPathDB" id="TrichDB:TVAGG3_0682070"/>
<keyword evidence="6" id="KW-0418">Kinase</keyword>
<dbReference type="STRING" id="5722.A2G1L3"/>
<dbReference type="OrthoDB" id="68483at2759"/>
<dbReference type="SMR" id="A2G1L3"/>
<gene>
    <name evidence="6" type="ORF">TVAG_374380</name>
</gene>
<keyword evidence="2 3" id="KW-0067">ATP-binding</keyword>
<evidence type="ECO:0000256" key="1">
    <source>
        <dbReference type="ARBA" id="ARBA00022741"/>
    </source>
</evidence>
<feature type="binding site" evidence="3">
    <location>
        <position position="48"/>
    </location>
    <ligand>
        <name>ATP</name>
        <dbReference type="ChEBI" id="CHEBI:30616"/>
    </ligand>
</feature>
<dbReference type="Gene3D" id="1.10.510.10">
    <property type="entry name" value="Transferase(Phosphotransferase) domain 1"/>
    <property type="match status" value="1"/>
</dbReference>
<keyword evidence="7" id="KW-1185">Reference proteome</keyword>